<reference evidence="2 3" key="1">
    <citation type="submission" date="2021-06" db="EMBL/GenBank/DDBJ databases">
        <authorList>
            <person name="Palmer J.M."/>
        </authorList>
    </citation>
    <scope>NUCLEOTIDE SEQUENCE [LARGE SCALE GENOMIC DNA]</scope>
    <source>
        <strain evidence="2 3">GA_2019</strain>
        <tissue evidence="2">Muscle</tissue>
    </source>
</reference>
<gene>
    <name evidence="2" type="ORF">GOODEAATRI_030128</name>
</gene>
<feature type="region of interest" description="Disordered" evidence="1">
    <location>
        <begin position="37"/>
        <end position="68"/>
    </location>
</feature>
<dbReference type="EMBL" id="JAHRIO010054638">
    <property type="protein sequence ID" value="MEQ2176646.1"/>
    <property type="molecule type" value="Genomic_DNA"/>
</dbReference>
<comment type="caution">
    <text evidence="2">The sequence shown here is derived from an EMBL/GenBank/DDBJ whole genome shotgun (WGS) entry which is preliminary data.</text>
</comment>
<name>A0ABV0NYV9_9TELE</name>
<accession>A0ABV0NYV9</accession>
<evidence type="ECO:0000313" key="2">
    <source>
        <dbReference type="EMBL" id="MEQ2176646.1"/>
    </source>
</evidence>
<sequence length="89" mass="9965">MRQPRLESAADEESWASEECRRRRLRREKRANGEGRGGVELFWLGPLPGGTSPNRDPPKVISISSNNRGEGWVSMSSPALAFSSLCWIH</sequence>
<evidence type="ECO:0000256" key="1">
    <source>
        <dbReference type="SAM" id="MobiDB-lite"/>
    </source>
</evidence>
<proteinExistence type="predicted"/>
<evidence type="ECO:0000313" key="3">
    <source>
        <dbReference type="Proteomes" id="UP001476798"/>
    </source>
</evidence>
<organism evidence="2 3">
    <name type="scientific">Goodea atripinnis</name>
    <dbReference type="NCBI Taxonomy" id="208336"/>
    <lineage>
        <taxon>Eukaryota</taxon>
        <taxon>Metazoa</taxon>
        <taxon>Chordata</taxon>
        <taxon>Craniata</taxon>
        <taxon>Vertebrata</taxon>
        <taxon>Euteleostomi</taxon>
        <taxon>Actinopterygii</taxon>
        <taxon>Neopterygii</taxon>
        <taxon>Teleostei</taxon>
        <taxon>Neoteleostei</taxon>
        <taxon>Acanthomorphata</taxon>
        <taxon>Ovalentaria</taxon>
        <taxon>Atherinomorphae</taxon>
        <taxon>Cyprinodontiformes</taxon>
        <taxon>Goodeidae</taxon>
        <taxon>Goodea</taxon>
    </lineage>
</organism>
<keyword evidence="3" id="KW-1185">Reference proteome</keyword>
<protein>
    <submittedName>
        <fullName evidence="2">Uncharacterized protein</fullName>
    </submittedName>
</protein>
<dbReference type="Proteomes" id="UP001476798">
    <property type="component" value="Unassembled WGS sequence"/>
</dbReference>